<reference evidence="4 5" key="1">
    <citation type="journal article" date="2023" name="Plants (Basel)">
        <title>Bridging the Gap: Combining Genomics and Transcriptomics Approaches to Understand Stylosanthes scabra, an Orphan Legume from the Brazilian Caatinga.</title>
        <authorList>
            <person name="Ferreira-Neto J.R.C."/>
            <person name="da Silva M.D."/>
            <person name="Binneck E."/>
            <person name="de Melo N.F."/>
            <person name="da Silva R.H."/>
            <person name="de Melo A.L.T.M."/>
            <person name="Pandolfi V."/>
            <person name="Bustamante F.O."/>
            <person name="Brasileiro-Vidal A.C."/>
            <person name="Benko-Iseppon A.M."/>
        </authorList>
    </citation>
    <scope>NUCLEOTIDE SEQUENCE [LARGE SCALE GENOMIC DNA]</scope>
    <source>
        <tissue evidence="4">Leaves</tissue>
    </source>
</reference>
<dbReference type="PANTHER" id="PTHR36710:SF18">
    <property type="entry name" value="PECTINESTERASE INHIBITOR 5-RELATED"/>
    <property type="match status" value="1"/>
</dbReference>
<comment type="similarity">
    <text evidence="3">Belongs to the PMEI family.</text>
</comment>
<proteinExistence type="inferred from homology"/>
<keyword evidence="2" id="KW-1015">Disulfide bond</keyword>
<sequence>MNELAIVSILLATAQARMNEYVVEHLMQSVDDPRTKDVLSMCDVDYGVTLKKLQDAYVLSDNKDYRGMIDLVNDAVAATNDCTNGWKQLLNPPPSSSSLKDDNLKMYCCK</sequence>
<protein>
    <recommendedName>
        <fullName evidence="6">Pectinesterase inhibitor domain-containing protein</fullName>
    </recommendedName>
</protein>
<keyword evidence="5" id="KW-1185">Reference proteome</keyword>
<name>A0ABU6RFN5_9FABA</name>
<dbReference type="SUPFAM" id="SSF101148">
    <property type="entry name" value="Plant invertase/pectin methylesterase inhibitor"/>
    <property type="match status" value="1"/>
</dbReference>
<accession>A0ABU6RFN5</accession>
<evidence type="ECO:0000256" key="3">
    <source>
        <dbReference type="ARBA" id="ARBA00038471"/>
    </source>
</evidence>
<dbReference type="InterPro" id="IPR052421">
    <property type="entry name" value="PCW_Enzyme_Inhibitor"/>
</dbReference>
<evidence type="ECO:0008006" key="6">
    <source>
        <dbReference type="Google" id="ProtNLM"/>
    </source>
</evidence>
<dbReference type="Gene3D" id="1.20.140.40">
    <property type="entry name" value="Invertase/pectin methylesterase inhibitor family protein"/>
    <property type="match status" value="1"/>
</dbReference>
<evidence type="ECO:0000256" key="2">
    <source>
        <dbReference type="ARBA" id="ARBA00023157"/>
    </source>
</evidence>
<dbReference type="NCBIfam" id="TIGR01614">
    <property type="entry name" value="PME_inhib"/>
    <property type="match status" value="1"/>
</dbReference>
<dbReference type="PANTHER" id="PTHR36710">
    <property type="entry name" value="PECTINESTERASE INHIBITOR-LIKE"/>
    <property type="match status" value="1"/>
</dbReference>
<evidence type="ECO:0000313" key="5">
    <source>
        <dbReference type="Proteomes" id="UP001341840"/>
    </source>
</evidence>
<evidence type="ECO:0000313" key="4">
    <source>
        <dbReference type="EMBL" id="MED6122847.1"/>
    </source>
</evidence>
<gene>
    <name evidence="4" type="ORF">PIB30_043690</name>
</gene>
<evidence type="ECO:0000256" key="1">
    <source>
        <dbReference type="ARBA" id="ARBA00022729"/>
    </source>
</evidence>
<dbReference type="InterPro" id="IPR035513">
    <property type="entry name" value="Invertase/methylesterase_inhib"/>
</dbReference>
<keyword evidence="1" id="KW-0732">Signal</keyword>
<dbReference type="InterPro" id="IPR006501">
    <property type="entry name" value="Pectinesterase_inhib_dom"/>
</dbReference>
<comment type="caution">
    <text evidence="4">The sequence shown here is derived from an EMBL/GenBank/DDBJ whole genome shotgun (WGS) entry which is preliminary data.</text>
</comment>
<dbReference type="Proteomes" id="UP001341840">
    <property type="component" value="Unassembled WGS sequence"/>
</dbReference>
<organism evidence="4 5">
    <name type="scientific">Stylosanthes scabra</name>
    <dbReference type="NCBI Taxonomy" id="79078"/>
    <lineage>
        <taxon>Eukaryota</taxon>
        <taxon>Viridiplantae</taxon>
        <taxon>Streptophyta</taxon>
        <taxon>Embryophyta</taxon>
        <taxon>Tracheophyta</taxon>
        <taxon>Spermatophyta</taxon>
        <taxon>Magnoliopsida</taxon>
        <taxon>eudicotyledons</taxon>
        <taxon>Gunneridae</taxon>
        <taxon>Pentapetalae</taxon>
        <taxon>rosids</taxon>
        <taxon>fabids</taxon>
        <taxon>Fabales</taxon>
        <taxon>Fabaceae</taxon>
        <taxon>Papilionoideae</taxon>
        <taxon>50 kb inversion clade</taxon>
        <taxon>dalbergioids sensu lato</taxon>
        <taxon>Dalbergieae</taxon>
        <taxon>Pterocarpus clade</taxon>
        <taxon>Stylosanthes</taxon>
    </lineage>
</organism>
<dbReference type="EMBL" id="JASCZI010030464">
    <property type="protein sequence ID" value="MED6122847.1"/>
    <property type="molecule type" value="Genomic_DNA"/>
</dbReference>